<comment type="function">
    <text evidence="6">Methyltransferase required for the conversion of 2-polyprenyl-6-methoxy-1,4-benzoquinol (DDMQH2) to 2-polyprenyl-3-methyl-6-methoxy-1,4-benzoquinol (DMQH2).</text>
</comment>
<accession>T2MCN4</accession>
<comment type="subcellular location">
    <subcellularLocation>
        <location evidence="6">Mitochondrion inner membrane</location>
        <topology evidence="6">Peripheral membrane protein</topology>
        <orientation evidence="6">Matrix side</orientation>
    </subcellularLocation>
</comment>
<keyword evidence="4 6" id="KW-0949">S-adenosyl-L-methionine</keyword>
<dbReference type="PROSITE" id="PS01184">
    <property type="entry name" value="UBIE_2"/>
    <property type="match status" value="1"/>
</dbReference>
<dbReference type="GO" id="GO:0032259">
    <property type="term" value="P:methylation"/>
    <property type="evidence" value="ECO:0007669"/>
    <property type="project" value="UniProtKB-KW"/>
</dbReference>
<keyword evidence="6" id="KW-0472">Membrane</keyword>
<comment type="caution">
    <text evidence="6">Lacks conserved residue(s) required for the propagation of feature annotation.</text>
</comment>
<keyword evidence="2 6" id="KW-0808">Transferase</keyword>
<dbReference type="Pfam" id="PF01209">
    <property type="entry name" value="Ubie_methyltran"/>
    <property type="match status" value="1"/>
</dbReference>
<dbReference type="PANTHER" id="PTHR43591">
    <property type="entry name" value="METHYLTRANSFERASE"/>
    <property type="match status" value="1"/>
</dbReference>
<dbReference type="SUPFAM" id="SSF53335">
    <property type="entry name" value="S-adenosyl-L-methionine-dependent methyltransferases"/>
    <property type="match status" value="1"/>
</dbReference>
<dbReference type="EC" id="2.1.1.201" evidence="6"/>
<evidence type="ECO:0000313" key="7">
    <source>
        <dbReference type="EMBL" id="CDG69697.1"/>
    </source>
</evidence>
<keyword evidence="6" id="KW-0496">Mitochondrion</keyword>
<evidence type="ECO:0000256" key="4">
    <source>
        <dbReference type="ARBA" id="ARBA00022691"/>
    </source>
</evidence>
<dbReference type="GO" id="GO:0031314">
    <property type="term" value="C:extrinsic component of mitochondrial inner membrane"/>
    <property type="evidence" value="ECO:0007669"/>
    <property type="project" value="UniProtKB-UniRule"/>
</dbReference>
<dbReference type="InterPro" id="IPR023576">
    <property type="entry name" value="UbiE/COQ5_MeTrFase_CS"/>
</dbReference>
<reference evidence="7" key="1">
    <citation type="journal article" date="2013" name="Genome Biol. Evol.">
        <title>Punctuated emergences of genetic and phenotypic innovations in eumetazoan, bilaterian, euteleostome, and hominidae ancestors.</title>
        <authorList>
            <person name="Wenger Y."/>
            <person name="Galliot B."/>
        </authorList>
    </citation>
    <scope>NUCLEOTIDE SEQUENCE</scope>
    <source>
        <tissue evidence="7">Whole animals</tissue>
    </source>
</reference>
<keyword evidence="6" id="KW-0999">Mitochondrion inner membrane</keyword>
<dbReference type="AlphaFoldDB" id="T2MCN4"/>
<dbReference type="OrthoDB" id="6019486at2759"/>
<keyword evidence="1 6" id="KW-0489">Methyltransferase</keyword>
<dbReference type="CDD" id="cd02440">
    <property type="entry name" value="AdoMet_MTases"/>
    <property type="match status" value="1"/>
</dbReference>
<dbReference type="HAMAP" id="MF_01813">
    <property type="entry name" value="MenG_UbiE_methyltr"/>
    <property type="match status" value="1"/>
</dbReference>
<dbReference type="FunFam" id="3.40.50.150:FF:000064">
    <property type="entry name" value="2-methoxy-6-polyprenyl-1,4-benzoquinol methylase, mitochondrial"/>
    <property type="match status" value="1"/>
</dbReference>
<evidence type="ECO:0000256" key="1">
    <source>
        <dbReference type="ARBA" id="ARBA00022603"/>
    </source>
</evidence>
<dbReference type="PANTHER" id="PTHR43591:SF24">
    <property type="entry name" value="2-METHOXY-6-POLYPRENYL-1,4-BENZOQUINOL METHYLASE, MITOCHONDRIAL"/>
    <property type="match status" value="1"/>
</dbReference>
<dbReference type="NCBIfam" id="TIGR01934">
    <property type="entry name" value="MenG_MenH_UbiE"/>
    <property type="match status" value="1"/>
</dbReference>
<feature type="binding site" evidence="6">
    <location>
        <position position="129"/>
    </location>
    <ligand>
        <name>S-adenosyl-L-methionine</name>
        <dbReference type="ChEBI" id="CHEBI:59789"/>
    </ligand>
</feature>
<dbReference type="EMBL" id="HAAD01003465">
    <property type="protein sequence ID" value="CDG69697.1"/>
    <property type="molecule type" value="mRNA"/>
</dbReference>
<dbReference type="PROSITE" id="PS51608">
    <property type="entry name" value="SAM_MT_UBIE"/>
    <property type="match status" value="1"/>
</dbReference>
<feature type="binding site" evidence="6">
    <location>
        <begin position="184"/>
        <end position="185"/>
    </location>
    <ligand>
        <name>S-adenosyl-L-methionine</name>
        <dbReference type="ChEBI" id="CHEBI:59789"/>
    </ligand>
</feature>
<protein>
    <recommendedName>
        <fullName evidence="6">2-methoxy-6-polyprenyl-1,4-benzoquinol methylase, mitochondrial</fullName>
        <ecNumber evidence="6">2.1.1.201</ecNumber>
    </recommendedName>
    <alternativeName>
        <fullName evidence="6">Ubiquinone biosynthesis methyltransferase COQ5</fullName>
    </alternativeName>
</protein>
<evidence type="ECO:0000256" key="6">
    <source>
        <dbReference type="HAMAP-Rule" id="MF_03191"/>
    </source>
</evidence>
<feature type="binding site" evidence="6">
    <location>
        <position position="153"/>
    </location>
    <ligand>
        <name>S-adenosyl-L-methionine</name>
        <dbReference type="ChEBI" id="CHEBI:59789"/>
    </ligand>
</feature>
<dbReference type="NCBIfam" id="NF001244">
    <property type="entry name" value="PRK00216.1-5"/>
    <property type="match status" value="1"/>
</dbReference>
<name>T2MCN4_HYDVU</name>
<dbReference type="InterPro" id="IPR029063">
    <property type="entry name" value="SAM-dependent_MTases_sf"/>
</dbReference>
<dbReference type="PROSITE" id="PS01183">
    <property type="entry name" value="UBIE_1"/>
    <property type="match status" value="1"/>
</dbReference>
<comment type="subunit">
    <text evidence="5">Component of a multi-subunit COQ enzyme complex, composed of at least COQ3, COQ4, COQ5, COQ6, COQ7 and COQ9. Interacts with PYURF; the interaction is direct, stabilizes COQ5 protein and associates PYURF with COQ enzyme complex.</text>
</comment>
<evidence type="ECO:0000256" key="3">
    <source>
        <dbReference type="ARBA" id="ARBA00022688"/>
    </source>
</evidence>
<evidence type="ECO:0000256" key="5">
    <source>
        <dbReference type="ARBA" id="ARBA00046387"/>
    </source>
</evidence>
<comment type="catalytic activity">
    <reaction evidence="6">
        <text>a 2-methoxy-6-(all-trans-polyprenyl)benzene-1,4-diol + S-adenosyl-L-methionine = a 5-methoxy-2-methyl-3-(all-trans-polyprenyl)benzene-1,4-diol + S-adenosyl-L-homocysteine + H(+)</text>
        <dbReference type="Rhea" id="RHEA:28286"/>
        <dbReference type="Rhea" id="RHEA-COMP:10858"/>
        <dbReference type="Rhea" id="RHEA-COMP:10859"/>
        <dbReference type="ChEBI" id="CHEBI:15378"/>
        <dbReference type="ChEBI" id="CHEBI:57856"/>
        <dbReference type="ChEBI" id="CHEBI:59789"/>
        <dbReference type="ChEBI" id="CHEBI:84166"/>
        <dbReference type="ChEBI" id="CHEBI:84167"/>
        <dbReference type="EC" id="2.1.1.201"/>
    </reaction>
</comment>
<dbReference type="InterPro" id="IPR004033">
    <property type="entry name" value="UbiE/COQ5_MeTrFase"/>
</dbReference>
<keyword evidence="3 6" id="KW-0831">Ubiquinone biosynthesis</keyword>
<organism evidence="7">
    <name type="scientific">Hydra vulgaris</name>
    <name type="common">Hydra</name>
    <name type="synonym">Hydra attenuata</name>
    <dbReference type="NCBI Taxonomy" id="6087"/>
    <lineage>
        <taxon>Eukaryota</taxon>
        <taxon>Metazoa</taxon>
        <taxon>Cnidaria</taxon>
        <taxon>Hydrozoa</taxon>
        <taxon>Hydroidolina</taxon>
        <taxon>Anthoathecata</taxon>
        <taxon>Aplanulata</taxon>
        <taxon>Hydridae</taxon>
        <taxon>Hydra</taxon>
    </lineage>
</organism>
<proteinExistence type="evidence at transcript level"/>
<comment type="pathway">
    <text evidence="6">Cofactor biosynthesis; ubiquinone biosynthesis.</text>
</comment>
<evidence type="ECO:0000256" key="2">
    <source>
        <dbReference type="ARBA" id="ARBA00022679"/>
    </source>
</evidence>
<sequence>MSSGKFIYSLRNSLCNVKRLLTTKEHNYVKSNLIIQSLRRVSNSSIYKNKKENTFTQEDGVQYTHFGYEKVAENIKSEKVHDVFKNVADSYDLMNDLMSAGTHRLWKEYFVKCLNLKSGMKILDMAGGTGDIAFKMLDHAPSSEPTIDIVISDINQAMLDVGKKRACKTKILDFFSEFKWVCADAESLPFEDESFDLYTIAFGIRNTTHIDKVLDEAYRVLKPGGRFSCLEFSNVSNPLIRSIYDTYSFQVIPVMGELFASDWKSYQYLVESIRQFPDQEAFSNLIYNAGFSNVTYHNLTFGVVSIHDGFKL</sequence>
<dbReference type="UniPathway" id="UPA00232"/>
<comment type="similarity">
    <text evidence="6">Belongs to the class I-like SAM-binding methyltransferase superfamily. MenG/UbiE family.</text>
</comment>
<dbReference type="GO" id="GO:0008425">
    <property type="term" value="F:2-methoxy-6-polyprenyl-1,4-benzoquinol methyltransferase activity"/>
    <property type="evidence" value="ECO:0007669"/>
    <property type="project" value="UniProtKB-UniRule"/>
</dbReference>
<gene>
    <name evidence="7" type="primary">COQ5</name>
</gene>
<dbReference type="Gene3D" id="3.40.50.150">
    <property type="entry name" value="Vaccinia Virus protein VP39"/>
    <property type="match status" value="1"/>
</dbReference>